<keyword evidence="6 8" id="KW-0256">Endoplasmic reticulum</keyword>
<feature type="binding site" evidence="8">
    <location>
        <begin position="35"/>
        <end position="42"/>
    </location>
    <ligand>
        <name>ATP</name>
        <dbReference type="ChEBI" id="CHEBI:30616"/>
    </ligand>
</feature>
<protein>
    <recommendedName>
        <fullName evidence="8">ATPase ASNA1 homolog</fullName>
        <ecNumber evidence="8">3.6.-.-</ecNumber>
    </recommendedName>
    <alternativeName>
        <fullName evidence="8">Arsenical pump-driving ATPase homolog</fullName>
    </alternativeName>
    <alternativeName>
        <fullName evidence="8">Arsenite-stimulated ATPase</fullName>
    </alternativeName>
</protein>
<feature type="active site" evidence="8">
    <location>
        <position position="64"/>
    </location>
</feature>
<accession>A0A6J8AYP5</accession>
<dbReference type="PANTHER" id="PTHR10803">
    <property type="entry name" value="ARSENICAL PUMP-DRIVING ATPASE ARSENITE-TRANSLOCATING ATPASE"/>
    <property type="match status" value="1"/>
</dbReference>
<comment type="function">
    <text evidence="8">ATPase required for the post-translational delivery of tail-anchored (TA) proteins to the endoplasmic reticulum. Recognizes and selectively binds the transmembrane domain of TA proteins in the cytosol. This complex then targets to the endoplasmic reticulum by membrane-bound receptors, where the tail-anchored protein is released for insertion. This process is regulated by ATP binding and hydrolysis. ATP binding drives the homodimer towards the closed dimer state, facilitating recognition of newly synthesized TA membrane proteins. ATP hydrolysis is required for insertion. Subsequently, the homodimer reverts towards the open dimer state, lowering its affinity for the membrane-bound receptor, and returning it to the cytosol to initiate a new round of targeting.</text>
</comment>
<keyword evidence="12" id="KW-1185">Reference proteome</keyword>
<evidence type="ECO:0000259" key="10">
    <source>
        <dbReference type="Pfam" id="PF02374"/>
    </source>
</evidence>
<organism evidence="11 12">
    <name type="scientific">Mytilus coruscus</name>
    <name type="common">Sea mussel</name>
    <dbReference type="NCBI Taxonomy" id="42192"/>
    <lineage>
        <taxon>Eukaryota</taxon>
        <taxon>Metazoa</taxon>
        <taxon>Spiralia</taxon>
        <taxon>Lophotrochozoa</taxon>
        <taxon>Mollusca</taxon>
        <taxon>Bivalvia</taxon>
        <taxon>Autobranchia</taxon>
        <taxon>Pteriomorphia</taxon>
        <taxon>Mytilida</taxon>
        <taxon>Mytiloidea</taxon>
        <taxon>Mytilidae</taxon>
        <taxon>Mytilinae</taxon>
        <taxon>Mytilus</taxon>
    </lineage>
</organism>
<evidence type="ECO:0000256" key="6">
    <source>
        <dbReference type="ARBA" id="ARBA00022824"/>
    </source>
</evidence>
<keyword evidence="4 8" id="KW-0547">Nucleotide-binding</keyword>
<dbReference type="EC" id="3.6.-.-" evidence="8"/>
<dbReference type="HAMAP" id="MF_03112">
    <property type="entry name" value="Asna1_Get3"/>
    <property type="match status" value="1"/>
</dbReference>
<keyword evidence="2 8" id="KW-0813">Transport</keyword>
<comment type="subcellular location">
    <subcellularLocation>
        <location evidence="8">Cytoplasm</location>
    </subcellularLocation>
    <subcellularLocation>
        <location evidence="8">Endoplasmic reticulum</location>
    </subcellularLocation>
</comment>
<dbReference type="CDD" id="cd02035">
    <property type="entry name" value="ArsA"/>
    <property type="match status" value="1"/>
</dbReference>
<sequence length="335" mass="37578">MANLKDLDDEFEQLDPSLKNIVDQASLKWVFVGGKGGVGKTTTSCCLSVQLAKKRETVLIISTDPAHNISDAFNQKFSKVPGPVNGFTNLFAMEIDPNLGFSELPEEYFEQDTLSMGKAMASELLSAFPGIDEAMSFAEVMKLVRGMNFSCVVFDTAPTGHTLRLLSFPSVVEKGLGKIMRLKNQIGPFISQMGRFVGMQDMNADEMSGKLEDMLSTIRQVNEQFKNAEQTTFVCVCIAEFLSLYETERLVQELTKYGIDTHNVVVNQLLFLKKGEEPCKMCKARHKIQAKYLDQIADLYEDFNVTKLPLQEEEVRGVERIKAFSQFLLEPYIAD</sequence>
<evidence type="ECO:0000256" key="2">
    <source>
        <dbReference type="ARBA" id="ARBA00022448"/>
    </source>
</evidence>
<keyword evidence="8" id="KW-0479">Metal-binding</keyword>
<evidence type="ECO:0000256" key="7">
    <source>
        <dbReference type="ARBA" id="ARBA00022840"/>
    </source>
</evidence>
<dbReference type="InterPro" id="IPR025723">
    <property type="entry name" value="ArsA/GET3_ATPase-like"/>
</dbReference>
<dbReference type="Proteomes" id="UP000507470">
    <property type="component" value="Unassembled WGS sequence"/>
</dbReference>
<feature type="binding site" evidence="8">
    <location>
        <position position="267"/>
    </location>
    <ligand>
        <name>ATP</name>
        <dbReference type="ChEBI" id="CHEBI:30616"/>
    </ligand>
</feature>
<feature type="binding site" evidence="8">
    <location>
        <position position="240"/>
    </location>
    <ligand>
        <name>ATP</name>
        <dbReference type="ChEBI" id="CHEBI:30616"/>
    </ligand>
</feature>
<keyword evidence="3 8" id="KW-0963">Cytoplasm</keyword>
<dbReference type="OrthoDB" id="1770at2759"/>
<dbReference type="AlphaFoldDB" id="A0A6J8AYP5"/>
<dbReference type="Gene3D" id="3.40.50.300">
    <property type="entry name" value="P-loop containing nucleotide triphosphate hydrolases"/>
    <property type="match status" value="1"/>
</dbReference>
<comment type="similarity">
    <text evidence="1 8">Belongs to the arsA ATPase family.</text>
</comment>
<dbReference type="GO" id="GO:0016887">
    <property type="term" value="F:ATP hydrolysis activity"/>
    <property type="evidence" value="ECO:0007669"/>
    <property type="project" value="InterPro"/>
</dbReference>
<keyword evidence="5 8" id="KW-0378">Hydrolase</keyword>
<keyword evidence="9" id="KW-0175">Coiled coil</keyword>
<dbReference type="GO" id="GO:0071816">
    <property type="term" value="P:tail-anchored membrane protein insertion into ER membrane"/>
    <property type="evidence" value="ECO:0007669"/>
    <property type="project" value="TreeGrafter"/>
</dbReference>
<keyword evidence="7 8" id="KW-0067">ATP-binding</keyword>
<dbReference type="GO" id="GO:0046872">
    <property type="term" value="F:metal ion binding"/>
    <property type="evidence" value="ECO:0007669"/>
    <property type="project" value="UniProtKB-KW"/>
</dbReference>
<keyword evidence="8" id="KW-0862">Zinc</keyword>
<gene>
    <name evidence="11" type="ORF">MCOR_11848</name>
</gene>
<name>A0A6J8AYP5_MYTCO</name>
<dbReference type="InterPro" id="IPR016300">
    <property type="entry name" value="ATPase_ArsA/GET3"/>
</dbReference>
<dbReference type="PANTHER" id="PTHR10803:SF3">
    <property type="entry name" value="ATPASE GET3"/>
    <property type="match status" value="1"/>
</dbReference>
<feature type="binding site" evidence="8">
    <location>
        <position position="279"/>
    </location>
    <ligand>
        <name>Zn(2+)</name>
        <dbReference type="ChEBI" id="CHEBI:29105"/>
        <note>ligand shared between dimeric partners</note>
    </ligand>
</feature>
<feature type="coiled-coil region" evidence="9">
    <location>
        <begin position="204"/>
        <end position="231"/>
    </location>
</feature>
<dbReference type="InterPro" id="IPR027542">
    <property type="entry name" value="ATPase_ArsA/GET3_euk"/>
</dbReference>
<proteinExistence type="inferred from homology"/>
<evidence type="ECO:0000313" key="11">
    <source>
        <dbReference type="EMBL" id="CAC5374471.1"/>
    </source>
</evidence>
<dbReference type="NCBIfam" id="TIGR00345">
    <property type="entry name" value="GET3_arsA_TRC40"/>
    <property type="match status" value="1"/>
</dbReference>
<evidence type="ECO:0000256" key="3">
    <source>
        <dbReference type="ARBA" id="ARBA00022490"/>
    </source>
</evidence>
<evidence type="ECO:0000256" key="5">
    <source>
        <dbReference type="ARBA" id="ARBA00022801"/>
    </source>
</evidence>
<dbReference type="Pfam" id="PF02374">
    <property type="entry name" value="ArsA_ATPase"/>
    <property type="match status" value="1"/>
</dbReference>
<evidence type="ECO:0000256" key="8">
    <source>
        <dbReference type="HAMAP-Rule" id="MF_03112"/>
    </source>
</evidence>
<dbReference type="GO" id="GO:0005524">
    <property type="term" value="F:ATP binding"/>
    <property type="evidence" value="ECO:0007669"/>
    <property type="project" value="UniProtKB-UniRule"/>
</dbReference>
<dbReference type="FunFam" id="3.40.50.300:FF:000235">
    <property type="entry name" value="ATPase ASNA1"/>
    <property type="match status" value="1"/>
</dbReference>
<dbReference type="SUPFAM" id="SSF52540">
    <property type="entry name" value="P-loop containing nucleoside triphosphate hydrolases"/>
    <property type="match status" value="1"/>
</dbReference>
<feature type="domain" description="ArsA/GET3 Anion-transporting ATPase-like" evidence="10">
    <location>
        <begin position="28"/>
        <end position="329"/>
    </location>
</feature>
<evidence type="ECO:0000256" key="1">
    <source>
        <dbReference type="ARBA" id="ARBA00011040"/>
    </source>
</evidence>
<dbReference type="InterPro" id="IPR027417">
    <property type="entry name" value="P-loop_NTPase"/>
</dbReference>
<comment type="subunit">
    <text evidence="8">Homodimer.</text>
</comment>
<reference evidence="11 12" key="1">
    <citation type="submission" date="2020-06" db="EMBL/GenBank/DDBJ databases">
        <authorList>
            <person name="Li R."/>
            <person name="Bekaert M."/>
        </authorList>
    </citation>
    <scope>NUCLEOTIDE SEQUENCE [LARGE SCALE GENOMIC DNA]</scope>
    <source>
        <strain evidence="12">wild</strain>
    </source>
</reference>
<dbReference type="EMBL" id="CACVKT020002010">
    <property type="protein sequence ID" value="CAC5374471.1"/>
    <property type="molecule type" value="Genomic_DNA"/>
</dbReference>
<dbReference type="GO" id="GO:0043529">
    <property type="term" value="C:GET complex"/>
    <property type="evidence" value="ECO:0007669"/>
    <property type="project" value="TreeGrafter"/>
</dbReference>
<evidence type="ECO:0000313" key="12">
    <source>
        <dbReference type="Proteomes" id="UP000507470"/>
    </source>
</evidence>
<evidence type="ECO:0000256" key="9">
    <source>
        <dbReference type="SAM" id="Coils"/>
    </source>
</evidence>
<feature type="binding site" evidence="8">
    <location>
        <position position="282"/>
    </location>
    <ligand>
        <name>Zn(2+)</name>
        <dbReference type="ChEBI" id="CHEBI:29105"/>
        <note>ligand shared between dimeric partners</note>
    </ligand>
</feature>
<evidence type="ECO:0000256" key="4">
    <source>
        <dbReference type="ARBA" id="ARBA00022741"/>
    </source>
</evidence>